<evidence type="ECO:0000313" key="4">
    <source>
        <dbReference type="Proteomes" id="UP000094329"/>
    </source>
</evidence>
<dbReference type="Gene3D" id="3.40.50.2300">
    <property type="match status" value="1"/>
</dbReference>
<dbReference type="SMART" id="SM00448">
    <property type="entry name" value="REC"/>
    <property type="match status" value="1"/>
</dbReference>
<dbReference type="PANTHER" id="PTHR44520">
    <property type="entry name" value="RESPONSE REGULATOR RCP1-RELATED"/>
    <property type="match status" value="1"/>
</dbReference>
<dbReference type="EMBL" id="MDTU01000001">
    <property type="protein sequence ID" value="ODN42793.1"/>
    <property type="molecule type" value="Genomic_DNA"/>
</dbReference>
<dbReference type="RefSeq" id="WP_069312591.1">
    <property type="nucleotide sequence ID" value="NZ_MDTU01000001.1"/>
</dbReference>
<keyword evidence="1" id="KW-0597">Phosphoprotein</keyword>
<evidence type="ECO:0000313" key="3">
    <source>
        <dbReference type="EMBL" id="ODN42793.1"/>
    </source>
</evidence>
<organism evidence="3 4">
    <name type="scientific">Piscirickettsia litoralis</name>
    <dbReference type="NCBI Taxonomy" id="1891921"/>
    <lineage>
        <taxon>Bacteria</taxon>
        <taxon>Pseudomonadati</taxon>
        <taxon>Pseudomonadota</taxon>
        <taxon>Gammaproteobacteria</taxon>
        <taxon>Thiotrichales</taxon>
        <taxon>Piscirickettsiaceae</taxon>
        <taxon>Piscirickettsia</taxon>
    </lineage>
</organism>
<evidence type="ECO:0000259" key="2">
    <source>
        <dbReference type="PROSITE" id="PS50110"/>
    </source>
</evidence>
<sequence>MKTTRLQLLLVEDDLADQKLVLLALAKINFPYQLQIKNDGEEALQHIINTQDRPDYPDAMLLDLNLPKRSGQDILKRLNIEAGQGSNLSKIYTVMFTTSKFSQDKQKAGIFGADAYFEKTDHLQDYINLLNTVYIDCMANS</sequence>
<comment type="caution">
    <text evidence="3">The sequence shown here is derived from an EMBL/GenBank/DDBJ whole genome shotgun (WGS) entry which is preliminary data.</text>
</comment>
<protein>
    <recommendedName>
        <fullName evidence="2">Response regulatory domain-containing protein</fullName>
    </recommendedName>
</protein>
<accession>A0ABX3A1U0</accession>
<proteinExistence type="predicted"/>
<evidence type="ECO:0000256" key="1">
    <source>
        <dbReference type="PROSITE-ProRule" id="PRU00169"/>
    </source>
</evidence>
<name>A0ABX3A1U0_9GAMM</name>
<dbReference type="InterPro" id="IPR052893">
    <property type="entry name" value="TCS_response_regulator"/>
</dbReference>
<dbReference type="Pfam" id="PF00072">
    <property type="entry name" value="Response_reg"/>
    <property type="match status" value="1"/>
</dbReference>
<keyword evidence="4" id="KW-1185">Reference proteome</keyword>
<feature type="modified residue" description="4-aspartylphosphate" evidence="1">
    <location>
        <position position="63"/>
    </location>
</feature>
<reference evidence="3 4" key="1">
    <citation type="submission" date="2016-08" db="EMBL/GenBank/DDBJ databases">
        <title>Draft genome sequence of Candidatus Piscirickettsia litoralis, from seawater.</title>
        <authorList>
            <person name="Wan X."/>
            <person name="Lee A.J."/>
            <person name="Hou S."/>
            <person name="Donachie S.P."/>
        </authorList>
    </citation>
    <scope>NUCLEOTIDE SEQUENCE [LARGE SCALE GENOMIC DNA]</scope>
    <source>
        <strain evidence="3 4">Y2</strain>
    </source>
</reference>
<gene>
    <name evidence="3" type="ORF">BGC07_07495</name>
</gene>
<dbReference type="InterPro" id="IPR001789">
    <property type="entry name" value="Sig_transdc_resp-reg_receiver"/>
</dbReference>
<dbReference type="PANTHER" id="PTHR44520:SF2">
    <property type="entry name" value="RESPONSE REGULATOR RCP1"/>
    <property type="match status" value="1"/>
</dbReference>
<feature type="domain" description="Response regulatory" evidence="2">
    <location>
        <begin position="7"/>
        <end position="134"/>
    </location>
</feature>
<dbReference type="SUPFAM" id="SSF52172">
    <property type="entry name" value="CheY-like"/>
    <property type="match status" value="1"/>
</dbReference>
<dbReference type="Proteomes" id="UP000094329">
    <property type="component" value="Unassembled WGS sequence"/>
</dbReference>
<dbReference type="PROSITE" id="PS50110">
    <property type="entry name" value="RESPONSE_REGULATORY"/>
    <property type="match status" value="1"/>
</dbReference>
<dbReference type="InterPro" id="IPR011006">
    <property type="entry name" value="CheY-like_superfamily"/>
</dbReference>